<proteinExistence type="predicted"/>
<feature type="compositionally biased region" description="Basic and acidic residues" evidence="1">
    <location>
        <begin position="1"/>
        <end position="25"/>
    </location>
</feature>
<name>A0A3A8FJS4_9GAMM</name>
<comment type="caution">
    <text evidence="2">The sequence shown here is derived from an EMBL/GenBank/DDBJ whole genome shotgun (WGS) entry which is preliminary data.</text>
</comment>
<evidence type="ECO:0000313" key="3">
    <source>
        <dbReference type="Proteomes" id="UP000281084"/>
    </source>
</evidence>
<reference evidence="2 3" key="1">
    <citation type="submission" date="2018-09" db="EMBL/GenBank/DDBJ databases">
        <title>The draft genome of Acinetobacter spp. strains.</title>
        <authorList>
            <person name="Qin J."/>
            <person name="Feng Y."/>
            <person name="Zong Z."/>
        </authorList>
    </citation>
    <scope>NUCLEOTIDE SEQUENCE [LARGE SCALE GENOMIC DNA]</scope>
    <source>
        <strain evidence="2 3">WCHAc060002</strain>
    </source>
</reference>
<dbReference type="AlphaFoldDB" id="A0A3A8FJS4"/>
<evidence type="ECO:0000256" key="1">
    <source>
        <dbReference type="SAM" id="MobiDB-lite"/>
    </source>
</evidence>
<evidence type="ECO:0000313" key="2">
    <source>
        <dbReference type="EMBL" id="RKG47245.1"/>
    </source>
</evidence>
<sequence length="120" mass="13589">ERLSGETRAKEYEQKQQGEKLKENVTKQQGNKYTEEEWLAICKSSTGAAKAIMTNRQKGVSMTDMMDKVVQPADPAIKDVARALVIDAYSRPRFDTPEFQQKSILDFENSAYLACLKARP</sequence>
<organism evidence="2 3">
    <name type="scientific">Acinetobacter cumulans</name>
    <dbReference type="NCBI Taxonomy" id="2136182"/>
    <lineage>
        <taxon>Bacteria</taxon>
        <taxon>Pseudomonadati</taxon>
        <taxon>Pseudomonadota</taxon>
        <taxon>Gammaproteobacteria</taxon>
        <taxon>Moraxellales</taxon>
        <taxon>Moraxellaceae</taxon>
        <taxon>Acinetobacter</taxon>
    </lineage>
</organism>
<dbReference type="EMBL" id="RAXZ01000066">
    <property type="protein sequence ID" value="RKG47245.1"/>
    <property type="molecule type" value="Genomic_DNA"/>
</dbReference>
<protein>
    <submittedName>
        <fullName evidence="2">Uncharacterized protein</fullName>
    </submittedName>
</protein>
<accession>A0A3A8FJS4</accession>
<gene>
    <name evidence="2" type="ORF">D7V64_17015</name>
</gene>
<feature type="region of interest" description="Disordered" evidence="1">
    <location>
        <begin position="1"/>
        <end position="29"/>
    </location>
</feature>
<feature type="non-terminal residue" evidence="2">
    <location>
        <position position="1"/>
    </location>
</feature>
<dbReference type="Proteomes" id="UP000281084">
    <property type="component" value="Unassembled WGS sequence"/>
</dbReference>